<keyword evidence="2" id="KW-0812">Transmembrane</keyword>
<dbReference type="Proteomes" id="UP000227088">
    <property type="component" value="Unassembled WGS sequence"/>
</dbReference>
<dbReference type="AlphaFoldDB" id="A0A1Y5HP56"/>
<keyword evidence="2" id="KW-0472">Membrane</keyword>
<dbReference type="InterPro" id="IPR007813">
    <property type="entry name" value="PilN"/>
</dbReference>
<dbReference type="PANTHER" id="PTHR40278">
    <property type="entry name" value="DNA UTILIZATION PROTEIN HOFN"/>
    <property type="match status" value="1"/>
</dbReference>
<evidence type="ECO:0000256" key="2">
    <source>
        <dbReference type="SAM" id="Phobius"/>
    </source>
</evidence>
<keyword evidence="1" id="KW-0175">Coiled coil</keyword>
<dbReference type="PANTHER" id="PTHR40278:SF2">
    <property type="entry name" value="TYPE IV PILUS INNER MEMBRANE COMPONENT PILN"/>
    <property type="match status" value="1"/>
</dbReference>
<proteinExistence type="predicted"/>
<protein>
    <submittedName>
        <fullName evidence="3">Pilus assembly protein PilN</fullName>
    </submittedName>
</protein>
<evidence type="ECO:0000313" key="3">
    <source>
        <dbReference type="EMBL" id="OUS38317.1"/>
    </source>
</evidence>
<dbReference type="InterPro" id="IPR052534">
    <property type="entry name" value="Extracell_DNA_Util/SecSys_Comp"/>
</dbReference>
<reference evidence="4" key="1">
    <citation type="journal article" date="2017" name="Proc. Natl. Acad. Sci. U.S.A.">
        <title>Simulation of Deepwater Horizon oil plume reveals substrate specialization within a complex community of hydrocarbon degraders.</title>
        <authorList>
            <person name="Hu P."/>
            <person name="Dubinsky E.A."/>
            <person name="Probst A.J."/>
            <person name="Wang J."/>
            <person name="Sieber C.M.K."/>
            <person name="Tom L.M."/>
            <person name="Gardinali P."/>
            <person name="Banfield J.F."/>
            <person name="Atlas R.M."/>
            <person name="Andersen G.L."/>
        </authorList>
    </citation>
    <scope>NUCLEOTIDE SEQUENCE [LARGE SCALE GENOMIC DNA]</scope>
</reference>
<sequence length="185" mass="21372">MAKINLLPWREELRKERQQEFIGIIVAVAIAAAALVWFVTGQVESQYKDQQRRNAFIQKEMAVLSEQITEIQALRDKRDQLLERMQLIQNLQGNRPIIVRLFDEVARSIPDDLYFTSLDIKGTKVMVKGRAKSNNRVAALMRNFDDSDWFDAPNLISVKAGKDGYNTFEVTMIQVDPKNKNEEDE</sequence>
<dbReference type="GO" id="GO:0043107">
    <property type="term" value="P:type IV pilus-dependent motility"/>
    <property type="evidence" value="ECO:0007669"/>
    <property type="project" value="TreeGrafter"/>
</dbReference>
<evidence type="ECO:0000256" key="1">
    <source>
        <dbReference type="SAM" id="Coils"/>
    </source>
</evidence>
<dbReference type="EMBL" id="MABE01000611">
    <property type="protein sequence ID" value="OUS38317.1"/>
    <property type="molecule type" value="Genomic_DNA"/>
</dbReference>
<comment type="caution">
    <text evidence="3">The sequence shown here is derived from an EMBL/GenBank/DDBJ whole genome shotgun (WGS) entry which is preliminary data.</text>
</comment>
<feature type="coiled-coil region" evidence="1">
    <location>
        <begin position="47"/>
        <end position="91"/>
    </location>
</feature>
<feature type="transmembrane region" description="Helical" evidence="2">
    <location>
        <begin position="21"/>
        <end position="40"/>
    </location>
</feature>
<dbReference type="GO" id="GO:0043683">
    <property type="term" value="P:type IV pilus assembly"/>
    <property type="evidence" value="ECO:0007669"/>
    <property type="project" value="TreeGrafter"/>
</dbReference>
<gene>
    <name evidence="3" type="ORF">A9R00_10605</name>
</gene>
<dbReference type="Pfam" id="PF05137">
    <property type="entry name" value="PilN"/>
    <property type="match status" value="1"/>
</dbReference>
<keyword evidence="2" id="KW-1133">Transmembrane helix</keyword>
<name>A0A1Y5HP56_OLEAN</name>
<accession>A0A1Y5HP56</accession>
<organism evidence="3 4">
    <name type="scientific">Oleispira antarctica</name>
    <dbReference type="NCBI Taxonomy" id="188908"/>
    <lineage>
        <taxon>Bacteria</taxon>
        <taxon>Pseudomonadati</taxon>
        <taxon>Pseudomonadota</taxon>
        <taxon>Gammaproteobacteria</taxon>
        <taxon>Oceanospirillales</taxon>
        <taxon>Oceanospirillaceae</taxon>
        <taxon>Oleispira</taxon>
    </lineage>
</organism>
<evidence type="ECO:0000313" key="4">
    <source>
        <dbReference type="Proteomes" id="UP000227088"/>
    </source>
</evidence>